<dbReference type="Proteomes" id="UP001320159">
    <property type="component" value="Unassembled WGS sequence"/>
</dbReference>
<dbReference type="RefSeq" id="WP_230742067.1">
    <property type="nucleotide sequence ID" value="NZ_PGCK01000007.1"/>
</dbReference>
<accession>A0AAP2RD33</accession>
<keyword evidence="2" id="KW-1185">Reference proteome</keyword>
<organism evidence="1 2">
    <name type="scientific">Methanooceanicella nereidis</name>
    <dbReference type="NCBI Taxonomy" id="2052831"/>
    <lineage>
        <taxon>Archaea</taxon>
        <taxon>Methanobacteriati</taxon>
        <taxon>Methanobacteriota</taxon>
        <taxon>Stenosarchaea group</taxon>
        <taxon>Methanomicrobia</taxon>
        <taxon>Methanocellales</taxon>
        <taxon>Methanocellaceae</taxon>
        <taxon>Methanooceanicella</taxon>
    </lineage>
</organism>
<dbReference type="AlphaFoldDB" id="A0AAP2RD33"/>
<protein>
    <submittedName>
        <fullName evidence="1">Uncharacterized protein</fullName>
    </submittedName>
</protein>
<comment type="caution">
    <text evidence="1">The sequence shown here is derived from an EMBL/GenBank/DDBJ whole genome shotgun (WGS) entry which is preliminary data.</text>
</comment>
<proteinExistence type="predicted"/>
<dbReference type="EMBL" id="PGCK01000007">
    <property type="protein sequence ID" value="MCD1295218.1"/>
    <property type="molecule type" value="Genomic_DNA"/>
</dbReference>
<gene>
    <name evidence="1" type="ORF">CUJ83_09430</name>
</gene>
<reference evidence="1 2" key="1">
    <citation type="submission" date="2017-11" db="EMBL/GenBank/DDBJ databases">
        <title>Isolation and Characterization of Family Methanocellaceae Species from Potential Methane Hydrate Area Offshore Southwestern Taiwan.</title>
        <authorList>
            <person name="Zhang W.-L."/>
            <person name="Chen W.-C."/>
            <person name="Lai M.-C."/>
            <person name="Chen S.-C."/>
        </authorList>
    </citation>
    <scope>NUCLEOTIDE SEQUENCE [LARGE SCALE GENOMIC DNA]</scope>
    <source>
        <strain evidence="1 2">CWC-04</strain>
    </source>
</reference>
<name>A0AAP2RD33_9EURY</name>
<sequence>MATCNVCGAAFWAEGESMLIEGNRYDVCKRCAASVRENPSIVTQKKSSLPYCDACGRQHSNKCTTVKFAGQDFTVCGECIPPVKENPADFLAGKKGTEPES</sequence>
<evidence type="ECO:0000313" key="1">
    <source>
        <dbReference type="EMBL" id="MCD1295218.1"/>
    </source>
</evidence>
<evidence type="ECO:0000313" key="2">
    <source>
        <dbReference type="Proteomes" id="UP001320159"/>
    </source>
</evidence>